<evidence type="ECO:0000313" key="3">
    <source>
        <dbReference type="Proteomes" id="UP000244924"/>
    </source>
</evidence>
<dbReference type="RefSeq" id="WP_108852061.1">
    <property type="nucleotide sequence ID" value="NZ_OMOQ01000001.1"/>
</dbReference>
<dbReference type="InterPro" id="IPR037401">
    <property type="entry name" value="SnoaL-like"/>
</dbReference>
<dbReference type="GO" id="GO:0030638">
    <property type="term" value="P:polyketide metabolic process"/>
    <property type="evidence" value="ECO:0007669"/>
    <property type="project" value="InterPro"/>
</dbReference>
<sequence>MTDTEGNKKTVMAFYDLMFNRSRPREAVERYVGDQYVQHNPHVADGKEAFIAYFERMAREHPGKSVRFVRAVAEGDLVVLHCHQTWPGGDDYAGIDIFRLDPEGRVVEHWDVLQTVPAESANLNGMF</sequence>
<dbReference type="OrthoDB" id="9812089at2"/>
<gene>
    <name evidence="2" type="ORF">DEA8626_01165</name>
</gene>
<dbReference type="PANTHER" id="PTHR38436:SF1">
    <property type="entry name" value="ESTER CYCLASE"/>
    <property type="match status" value="1"/>
</dbReference>
<name>A0A2R8B4V0_9RHOB</name>
<protein>
    <recommendedName>
        <fullName evidence="1">SnoaL-like domain-containing protein</fullName>
    </recommendedName>
</protein>
<dbReference type="Gene3D" id="3.10.450.50">
    <property type="match status" value="1"/>
</dbReference>
<organism evidence="2 3">
    <name type="scientific">Albidovulum aquaemixtae</name>
    <dbReference type="NCBI Taxonomy" id="1542388"/>
    <lineage>
        <taxon>Bacteria</taxon>
        <taxon>Pseudomonadati</taxon>
        <taxon>Pseudomonadota</taxon>
        <taxon>Alphaproteobacteria</taxon>
        <taxon>Rhodobacterales</taxon>
        <taxon>Paracoccaceae</taxon>
        <taxon>Albidovulum</taxon>
    </lineage>
</organism>
<dbReference type="Pfam" id="PF12680">
    <property type="entry name" value="SnoaL_2"/>
    <property type="match status" value="1"/>
</dbReference>
<reference evidence="2 3" key="1">
    <citation type="submission" date="2018-03" db="EMBL/GenBank/DDBJ databases">
        <authorList>
            <person name="Keele B.F."/>
        </authorList>
    </citation>
    <scope>NUCLEOTIDE SEQUENCE [LARGE SCALE GENOMIC DNA]</scope>
    <source>
        <strain evidence="2 3">CECT 8626</strain>
    </source>
</reference>
<dbReference type="SUPFAM" id="SSF54427">
    <property type="entry name" value="NTF2-like"/>
    <property type="match status" value="1"/>
</dbReference>
<dbReference type="AlphaFoldDB" id="A0A2R8B4V0"/>
<evidence type="ECO:0000313" key="2">
    <source>
        <dbReference type="EMBL" id="SPH17641.1"/>
    </source>
</evidence>
<dbReference type="PANTHER" id="PTHR38436">
    <property type="entry name" value="POLYKETIDE CYCLASE SNOAL-LIKE DOMAIN"/>
    <property type="match status" value="1"/>
</dbReference>
<keyword evidence="3" id="KW-1185">Reference proteome</keyword>
<feature type="domain" description="SnoaL-like" evidence="1">
    <location>
        <begin position="13"/>
        <end position="109"/>
    </location>
</feature>
<dbReference type="InterPro" id="IPR009959">
    <property type="entry name" value="Cyclase_SnoaL-like"/>
</dbReference>
<dbReference type="InterPro" id="IPR032710">
    <property type="entry name" value="NTF2-like_dom_sf"/>
</dbReference>
<proteinExistence type="predicted"/>
<accession>A0A2R8B4V0</accession>
<evidence type="ECO:0000259" key="1">
    <source>
        <dbReference type="Pfam" id="PF12680"/>
    </source>
</evidence>
<dbReference type="Proteomes" id="UP000244924">
    <property type="component" value="Unassembled WGS sequence"/>
</dbReference>
<dbReference type="EMBL" id="OMOQ01000001">
    <property type="protein sequence ID" value="SPH17641.1"/>
    <property type="molecule type" value="Genomic_DNA"/>
</dbReference>